<dbReference type="AlphaFoldDB" id="A0A938BPH9"/>
<reference evidence="1" key="1">
    <citation type="submission" date="2019-03" db="EMBL/GenBank/DDBJ databases">
        <title>Lake Tanganyika Metagenome-Assembled Genomes (MAGs).</title>
        <authorList>
            <person name="Tran P."/>
        </authorList>
    </citation>
    <scope>NUCLEOTIDE SEQUENCE</scope>
    <source>
        <strain evidence="1">M_DeepCast_400m_m2_100</strain>
    </source>
</reference>
<dbReference type="Gene3D" id="2.40.10.220">
    <property type="entry name" value="predicted glycosyltransferase like domains"/>
    <property type="match status" value="1"/>
</dbReference>
<sequence>MTWDGLTERRRHPRARIRLLMAFEDEGSGAGSQPVLLETLNFGAGGFYGDIDRRLEPLTKLGLRLVFPPFGPDCREPRTIECEAIVVRVDEPPAGRSGCRIAAHFRGLAPEQRDYIDAYVAWHSEVYAASDDGGQADEEDLSAA</sequence>
<protein>
    <recommendedName>
        <fullName evidence="3">PilZ domain-containing protein</fullName>
    </recommendedName>
</protein>
<organism evidence="1 2">
    <name type="scientific">Eiseniibacteriota bacterium</name>
    <dbReference type="NCBI Taxonomy" id="2212470"/>
    <lineage>
        <taxon>Bacteria</taxon>
        <taxon>Candidatus Eiseniibacteriota</taxon>
    </lineage>
</organism>
<evidence type="ECO:0000313" key="1">
    <source>
        <dbReference type="EMBL" id="MBM3316215.1"/>
    </source>
</evidence>
<dbReference type="EMBL" id="VGIY01000001">
    <property type="protein sequence ID" value="MBM3316215.1"/>
    <property type="molecule type" value="Genomic_DNA"/>
</dbReference>
<proteinExistence type="predicted"/>
<gene>
    <name evidence="1" type="ORF">FJY75_00010</name>
</gene>
<accession>A0A938BPH9</accession>
<name>A0A938BPH9_UNCEI</name>
<evidence type="ECO:0000313" key="2">
    <source>
        <dbReference type="Proteomes" id="UP000748308"/>
    </source>
</evidence>
<comment type="caution">
    <text evidence="1">The sequence shown here is derived from an EMBL/GenBank/DDBJ whole genome shotgun (WGS) entry which is preliminary data.</text>
</comment>
<evidence type="ECO:0008006" key="3">
    <source>
        <dbReference type="Google" id="ProtNLM"/>
    </source>
</evidence>
<dbReference type="Proteomes" id="UP000748308">
    <property type="component" value="Unassembled WGS sequence"/>
</dbReference>